<name>A0A518CY83_9BACT</name>
<dbReference type="OrthoDB" id="370015at2"/>
<dbReference type="InterPro" id="IPR014748">
    <property type="entry name" value="Enoyl-CoA_hydra_C"/>
</dbReference>
<keyword evidence="2" id="KW-0413">Isomerase</keyword>
<dbReference type="Pfam" id="PF00378">
    <property type="entry name" value="ECH_1"/>
    <property type="match status" value="1"/>
</dbReference>
<dbReference type="CDD" id="cd06558">
    <property type="entry name" value="crotonase-like"/>
    <property type="match status" value="1"/>
</dbReference>
<dbReference type="AlphaFoldDB" id="A0A518CY83"/>
<dbReference type="InterPro" id="IPR001753">
    <property type="entry name" value="Enoyl-CoA_hydra/iso"/>
</dbReference>
<dbReference type="PANTHER" id="PTHR43459">
    <property type="entry name" value="ENOYL-COA HYDRATASE"/>
    <property type="match status" value="1"/>
</dbReference>
<dbReference type="Gene3D" id="1.10.12.10">
    <property type="entry name" value="Lyase 2-enoyl-coa Hydratase, Chain A, domain 2"/>
    <property type="match status" value="1"/>
</dbReference>
<evidence type="ECO:0000256" key="1">
    <source>
        <dbReference type="ARBA" id="ARBA00005254"/>
    </source>
</evidence>
<dbReference type="SUPFAM" id="SSF52096">
    <property type="entry name" value="ClpP/crotonase"/>
    <property type="match status" value="1"/>
</dbReference>
<evidence type="ECO:0000313" key="3">
    <source>
        <dbReference type="Proteomes" id="UP000319342"/>
    </source>
</evidence>
<dbReference type="GO" id="GO:0016853">
    <property type="term" value="F:isomerase activity"/>
    <property type="evidence" value="ECO:0007669"/>
    <property type="project" value="UniProtKB-KW"/>
</dbReference>
<gene>
    <name evidence="2" type="primary">paaG</name>
    <name evidence="2" type="ORF">Pla163_12950</name>
</gene>
<dbReference type="Proteomes" id="UP000319342">
    <property type="component" value="Chromosome"/>
</dbReference>
<sequence>MQPTTFHFELDGHVGVVRLDRPDRLNALTFESYRELTDFFVHLRTRDDVRSVLLTGTGRAFCSGGDVKDIIGRLFDVPEADLFAFTRMTCDLIENIRLLEKPVVAGLNGTTCGAGAVMAAAADVRVAAESAKIAFLFVKVGLCGADMGAAWLLPRIVGLGRASELLMGGEFISATEAERIGLYNKVVPNDDLYSEALEYARRLGAGPSFGLAVTKRMLNAEAHMSLREAMQAEGWIQAECMKHPDYREGFDAAMEKRAPDFGRGVGVVPTRSSKESRR</sequence>
<comment type="similarity">
    <text evidence="1">Belongs to the enoyl-CoA hydratase/isomerase family.</text>
</comment>
<dbReference type="Gene3D" id="3.90.226.10">
    <property type="entry name" value="2-enoyl-CoA Hydratase, Chain A, domain 1"/>
    <property type="match status" value="1"/>
</dbReference>
<evidence type="ECO:0000313" key="2">
    <source>
        <dbReference type="EMBL" id="QDU84190.1"/>
    </source>
</evidence>
<protein>
    <submittedName>
        <fullName evidence="2">1,2-epoxyphenylacetyl-CoA isomerase</fullName>
        <ecNumber evidence="2">5.3.3.18</ecNumber>
    </submittedName>
</protein>
<reference evidence="2 3" key="1">
    <citation type="submission" date="2019-02" db="EMBL/GenBank/DDBJ databases">
        <title>Deep-cultivation of Planctomycetes and their phenomic and genomic characterization uncovers novel biology.</title>
        <authorList>
            <person name="Wiegand S."/>
            <person name="Jogler M."/>
            <person name="Boedeker C."/>
            <person name="Pinto D."/>
            <person name="Vollmers J."/>
            <person name="Rivas-Marin E."/>
            <person name="Kohn T."/>
            <person name="Peeters S.H."/>
            <person name="Heuer A."/>
            <person name="Rast P."/>
            <person name="Oberbeckmann S."/>
            <person name="Bunk B."/>
            <person name="Jeske O."/>
            <person name="Meyerdierks A."/>
            <person name="Storesund J.E."/>
            <person name="Kallscheuer N."/>
            <person name="Luecker S."/>
            <person name="Lage O.M."/>
            <person name="Pohl T."/>
            <person name="Merkel B.J."/>
            <person name="Hornburger P."/>
            <person name="Mueller R.-W."/>
            <person name="Bruemmer F."/>
            <person name="Labrenz M."/>
            <person name="Spormann A.M."/>
            <person name="Op den Camp H."/>
            <person name="Overmann J."/>
            <person name="Amann R."/>
            <person name="Jetten M.S.M."/>
            <person name="Mascher T."/>
            <person name="Medema M.H."/>
            <person name="Devos D.P."/>
            <person name="Kaster A.-K."/>
            <person name="Ovreas L."/>
            <person name="Rohde M."/>
            <person name="Galperin M.Y."/>
            <person name="Jogler C."/>
        </authorList>
    </citation>
    <scope>NUCLEOTIDE SEQUENCE [LARGE SCALE GENOMIC DNA]</scope>
    <source>
        <strain evidence="2 3">Pla163</strain>
    </source>
</reference>
<dbReference type="PANTHER" id="PTHR43459:SF1">
    <property type="entry name" value="EG:BACN32G11.4 PROTEIN"/>
    <property type="match status" value="1"/>
</dbReference>
<dbReference type="EC" id="5.3.3.18" evidence="2"/>
<organism evidence="2 3">
    <name type="scientific">Rohdeia mirabilis</name>
    <dbReference type="NCBI Taxonomy" id="2528008"/>
    <lineage>
        <taxon>Bacteria</taxon>
        <taxon>Pseudomonadati</taxon>
        <taxon>Planctomycetota</taxon>
        <taxon>Planctomycetia</taxon>
        <taxon>Planctomycetia incertae sedis</taxon>
        <taxon>Rohdeia</taxon>
    </lineage>
</organism>
<dbReference type="EMBL" id="CP036290">
    <property type="protein sequence ID" value="QDU84190.1"/>
    <property type="molecule type" value="Genomic_DNA"/>
</dbReference>
<keyword evidence="3" id="KW-1185">Reference proteome</keyword>
<proteinExistence type="inferred from homology"/>
<dbReference type="NCBIfam" id="NF006107">
    <property type="entry name" value="PRK08258.1"/>
    <property type="match status" value="1"/>
</dbReference>
<dbReference type="InterPro" id="IPR029045">
    <property type="entry name" value="ClpP/crotonase-like_dom_sf"/>
</dbReference>
<dbReference type="RefSeq" id="WP_145185272.1">
    <property type="nucleotide sequence ID" value="NZ_CP036290.1"/>
</dbReference>
<accession>A0A518CY83</accession>